<dbReference type="InterPro" id="IPR006522">
    <property type="entry name" value="Phage_virion_morphogenesis"/>
</dbReference>
<sequence length="143" mass="16056">MIDLSTILTEVKLAIENHTEHAFRVQKDPVSGASWSPLKPASLKVKRPNMRAKILQNTRAMRSGVHVQIEGNKVVTQIDQSNAEKYAPFHQLGTSKMPQRRFLPFGDQGVPSEALQRDIQEILTTGRGGEDLKRQIQEMLRGS</sequence>
<dbReference type="KEGG" id="hfe:HFELIS_00450"/>
<accession>E7AC47</accession>
<evidence type="ECO:0000313" key="1">
    <source>
        <dbReference type="EMBL" id="CBY82129.1"/>
    </source>
</evidence>
<dbReference type="GeneID" id="36134817"/>
<name>E7AC47_HELFC</name>
<dbReference type="EMBL" id="FQ670179">
    <property type="protein sequence ID" value="CBY82129.1"/>
    <property type="molecule type" value="Genomic_DNA"/>
</dbReference>
<proteinExistence type="predicted"/>
<dbReference type="OrthoDB" id="2081253at2"/>
<evidence type="ECO:0000313" key="2">
    <source>
        <dbReference type="Proteomes" id="UP000007934"/>
    </source>
</evidence>
<keyword evidence="2" id="KW-1185">Reference proteome</keyword>
<reference evidence="1 2" key="1">
    <citation type="journal article" date="2011" name="Genome Biol. Evol.">
        <title>Comparative whole genome sequence analysis of the carcinogenic bacterial model pathogen Helicobacter felis.</title>
        <authorList>
            <person name="Arnold I.C."/>
            <person name="Zigova Z."/>
            <person name="Holden M."/>
            <person name="Lawley T.D."/>
            <person name="Rad R."/>
            <person name="Dougan G."/>
            <person name="Falkow S."/>
            <person name="Bentley S.D."/>
            <person name="Muller A."/>
        </authorList>
    </citation>
    <scope>NUCLEOTIDE SEQUENCE [LARGE SCALE GENOMIC DNA]</scope>
    <source>
        <strain evidence="2">ATCC 49179 / CCUG 28539 / NCTC 12436 / CS1</strain>
    </source>
</reference>
<dbReference type="Proteomes" id="UP000007934">
    <property type="component" value="Chromosome"/>
</dbReference>
<dbReference type="RefSeq" id="WP_013468501.1">
    <property type="nucleotide sequence ID" value="NC_014810.2"/>
</dbReference>
<gene>
    <name evidence="1" type="ordered locus">Hfelis_00450</name>
</gene>
<dbReference type="HOGENOM" id="CLU_1803521_0_0_7"/>
<organism evidence="1 2">
    <name type="scientific">Helicobacter felis (strain ATCC 49179 / CCUG 28539 / NCTC 12436 / CS1)</name>
    <dbReference type="NCBI Taxonomy" id="936155"/>
    <lineage>
        <taxon>Bacteria</taxon>
        <taxon>Pseudomonadati</taxon>
        <taxon>Campylobacterota</taxon>
        <taxon>Epsilonproteobacteria</taxon>
        <taxon>Campylobacterales</taxon>
        <taxon>Helicobacteraceae</taxon>
        <taxon>Helicobacter</taxon>
    </lineage>
</organism>
<dbReference type="Pfam" id="PF05069">
    <property type="entry name" value="Phage_tail_S"/>
    <property type="match status" value="1"/>
</dbReference>
<protein>
    <submittedName>
        <fullName evidence="1">Phage virion morphogenesis protein</fullName>
    </submittedName>
</protein>
<dbReference type="AlphaFoldDB" id="E7AC47"/>